<dbReference type="InterPro" id="IPR058119">
    <property type="entry name" value="SCO0607-like"/>
</dbReference>
<dbReference type="NCBIfam" id="NF046120">
    <property type="entry name" value="lipo_SCO0607"/>
    <property type="match status" value="1"/>
</dbReference>
<feature type="signal peptide" evidence="1">
    <location>
        <begin position="1"/>
        <end position="19"/>
    </location>
</feature>
<keyword evidence="3" id="KW-1185">Reference proteome</keyword>
<dbReference type="RefSeq" id="WP_208036372.1">
    <property type="nucleotide sequence ID" value="NZ_CP071839.1"/>
</dbReference>
<reference evidence="2 3" key="1">
    <citation type="submission" date="2021-03" db="EMBL/GenBank/DDBJ databases">
        <title>Complete genome sequence of Streptomyces cyanogenus S136, producer of anticancer angucycline landomycin A.</title>
        <authorList>
            <person name="Hrab P."/>
            <person name="Ruckert C."/>
            <person name="Busche T."/>
            <person name="Ostash I."/>
            <person name="Kalinowski J."/>
            <person name="Fedorenko V."/>
            <person name="Yushchuk O."/>
            <person name="Ostash B."/>
        </authorList>
    </citation>
    <scope>NUCLEOTIDE SEQUENCE [LARGE SCALE GENOMIC DNA]</scope>
    <source>
        <strain evidence="2 3">S136</strain>
    </source>
</reference>
<protein>
    <recommendedName>
        <fullName evidence="4">Lipoprotein</fullName>
    </recommendedName>
</protein>
<gene>
    <name evidence="2" type="ORF">S1361_00570</name>
</gene>
<proteinExistence type="predicted"/>
<evidence type="ECO:0000256" key="1">
    <source>
        <dbReference type="SAM" id="SignalP"/>
    </source>
</evidence>
<accession>A0ABX7THH1</accession>
<feature type="chain" id="PRO_5045855769" description="Lipoprotein" evidence="1">
    <location>
        <begin position="20"/>
        <end position="99"/>
    </location>
</feature>
<evidence type="ECO:0000313" key="3">
    <source>
        <dbReference type="Proteomes" id="UP000663908"/>
    </source>
</evidence>
<evidence type="ECO:0008006" key="4">
    <source>
        <dbReference type="Google" id="ProtNLM"/>
    </source>
</evidence>
<sequence length="99" mass="10771">MFQHCRTSVVLLALAGGFAASLLTGCAGWGKERVCLPGEDPVLAVNDAGGDCVPEGEEPGPGWVRYPRGKVPVYVGDEWDRYWSDRTLDEKGRVVPQPR</sequence>
<dbReference type="Proteomes" id="UP000663908">
    <property type="component" value="Chromosome"/>
</dbReference>
<evidence type="ECO:0000313" key="2">
    <source>
        <dbReference type="EMBL" id="QTD95812.1"/>
    </source>
</evidence>
<dbReference type="PROSITE" id="PS51257">
    <property type="entry name" value="PROKAR_LIPOPROTEIN"/>
    <property type="match status" value="1"/>
</dbReference>
<dbReference type="EMBL" id="CP071839">
    <property type="protein sequence ID" value="QTD95812.1"/>
    <property type="molecule type" value="Genomic_DNA"/>
</dbReference>
<keyword evidence="1" id="KW-0732">Signal</keyword>
<name>A0ABX7THH1_STRCY</name>
<organism evidence="2 3">
    <name type="scientific">Streptomyces cyanogenus</name>
    <dbReference type="NCBI Taxonomy" id="80860"/>
    <lineage>
        <taxon>Bacteria</taxon>
        <taxon>Bacillati</taxon>
        <taxon>Actinomycetota</taxon>
        <taxon>Actinomycetes</taxon>
        <taxon>Kitasatosporales</taxon>
        <taxon>Streptomycetaceae</taxon>
        <taxon>Streptomyces</taxon>
    </lineage>
</organism>